<keyword evidence="2" id="KW-1185">Reference proteome</keyword>
<sequence length="89" mass="10989">MPELSKKSHNVEYNEYDWKTIQNRIYIQINSEQQDSFCRSFSKQYIKYLQLVRVIFQHCINCANKFRTLLYQYHIYIQCQISSRLLQKQ</sequence>
<organism evidence="1 2">
    <name type="scientific">Paramecium sonneborni</name>
    <dbReference type="NCBI Taxonomy" id="65129"/>
    <lineage>
        <taxon>Eukaryota</taxon>
        <taxon>Sar</taxon>
        <taxon>Alveolata</taxon>
        <taxon>Ciliophora</taxon>
        <taxon>Intramacronucleata</taxon>
        <taxon>Oligohymenophorea</taxon>
        <taxon>Peniculida</taxon>
        <taxon>Parameciidae</taxon>
        <taxon>Paramecium</taxon>
    </lineage>
</organism>
<protein>
    <submittedName>
        <fullName evidence="1">Uncharacterized protein</fullName>
    </submittedName>
</protein>
<dbReference type="EMBL" id="CAJJDN010000128">
    <property type="protein sequence ID" value="CAD8120891.1"/>
    <property type="molecule type" value="Genomic_DNA"/>
</dbReference>
<gene>
    <name evidence="1" type="ORF">PSON_ATCC_30995.1.T1280143</name>
</gene>
<proteinExistence type="predicted"/>
<reference evidence="1" key="1">
    <citation type="submission" date="2021-01" db="EMBL/GenBank/DDBJ databases">
        <authorList>
            <consortium name="Genoscope - CEA"/>
            <person name="William W."/>
        </authorList>
    </citation>
    <scope>NUCLEOTIDE SEQUENCE</scope>
</reference>
<accession>A0A8S1QYL8</accession>
<name>A0A8S1QYL8_9CILI</name>
<evidence type="ECO:0000313" key="1">
    <source>
        <dbReference type="EMBL" id="CAD8120891.1"/>
    </source>
</evidence>
<evidence type="ECO:0000313" key="2">
    <source>
        <dbReference type="Proteomes" id="UP000692954"/>
    </source>
</evidence>
<dbReference type="AlphaFoldDB" id="A0A8S1QYL8"/>
<comment type="caution">
    <text evidence="1">The sequence shown here is derived from an EMBL/GenBank/DDBJ whole genome shotgun (WGS) entry which is preliminary data.</text>
</comment>
<dbReference type="Proteomes" id="UP000692954">
    <property type="component" value="Unassembled WGS sequence"/>
</dbReference>